<dbReference type="Gene3D" id="3.40.30.10">
    <property type="entry name" value="Glutaredoxin"/>
    <property type="match status" value="1"/>
</dbReference>
<evidence type="ECO:0000259" key="1">
    <source>
        <dbReference type="Pfam" id="PF00462"/>
    </source>
</evidence>
<dbReference type="EMBL" id="FLUQ01000001">
    <property type="protein sequence ID" value="SBV98394.1"/>
    <property type="molecule type" value="Genomic_DNA"/>
</dbReference>
<dbReference type="InterPro" id="IPR002109">
    <property type="entry name" value="Glutaredoxin"/>
</dbReference>
<feature type="domain" description="Glutaredoxin" evidence="1">
    <location>
        <begin position="6"/>
        <end position="70"/>
    </location>
</feature>
<organism evidence="2">
    <name type="scientific">uncultured delta proteobacterium</name>
    <dbReference type="NCBI Taxonomy" id="34034"/>
    <lineage>
        <taxon>Bacteria</taxon>
        <taxon>Deltaproteobacteria</taxon>
        <taxon>environmental samples</taxon>
    </lineage>
</organism>
<dbReference type="AlphaFoldDB" id="A0A212JG44"/>
<name>A0A212JG44_9DELT</name>
<dbReference type="CDD" id="cd02976">
    <property type="entry name" value="NrdH"/>
    <property type="match status" value="1"/>
</dbReference>
<dbReference type="SUPFAM" id="SSF52833">
    <property type="entry name" value="Thioredoxin-like"/>
    <property type="match status" value="1"/>
</dbReference>
<evidence type="ECO:0000313" key="2">
    <source>
        <dbReference type="EMBL" id="SBV98394.1"/>
    </source>
</evidence>
<protein>
    <submittedName>
        <fullName evidence="2">Glutaredoxin</fullName>
    </submittedName>
</protein>
<dbReference type="InterPro" id="IPR036249">
    <property type="entry name" value="Thioredoxin-like_sf"/>
</dbReference>
<accession>A0A212JG44</accession>
<dbReference type="PROSITE" id="PS51354">
    <property type="entry name" value="GLUTAREDOXIN_2"/>
    <property type="match status" value="1"/>
</dbReference>
<dbReference type="Pfam" id="PF00462">
    <property type="entry name" value="Glutaredoxin"/>
    <property type="match status" value="1"/>
</dbReference>
<dbReference type="PROSITE" id="PS00195">
    <property type="entry name" value="GLUTAREDOXIN_1"/>
    <property type="match status" value="1"/>
</dbReference>
<sequence>MSHPSVLLYALSTCVHCRHAREYLEKNHIEFNCTYVDKLSGQDKDEALEKIREVNPRLSFPTLVIGPSHVVVIGYNPEAIEEALAQ</sequence>
<gene>
    <name evidence="2" type="ORF">KL86DPRO_11382</name>
</gene>
<dbReference type="InterPro" id="IPR011767">
    <property type="entry name" value="GLR_AS"/>
</dbReference>
<proteinExistence type="predicted"/>
<reference evidence="2" key="1">
    <citation type="submission" date="2016-04" db="EMBL/GenBank/DDBJ databases">
        <authorList>
            <person name="Evans L.H."/>
            <person name="Alamgir A."/>
            <person name="Owens N."/>
            <person name="Weber N.D."/>
            <person name="Virtaneva K."/>
            <person name="Barbian K."/>
            <person name="Babar A."/>
            <person name="Rosenke K."/>
        </authorList>
    </citation>
    <scope>NUCLEOTIDE SEQUENCE</scope>
    <source>
        <strain evidence="2">86</strain>
    </source>
</reference>